<dbReference type="OrthoDB" id="120976at2759"/>
<reference evidence="2 3" key="1">
    <citation type="submission" date="2021-02" db="EMBL/GenBank/DDBJ databases">
        <title>Porcisia hertigi Genome sequencing and assembly.</title>
        <authorList>
            <person name="Almutairi H."/>
            <person name="Gatherer D."/>
        </authorList>
    </citation>
    <scope>NUCLEOTIDE SEQUENCE [LARGE SCALE GENOMIC DNA]</scope>
    <source>
        <strain evidence="2 3">C119</strain>
    </source>
</reference>
<dbReference type="GeneID" id="94292306"/>
<feature type="region of interest" description="Disordered" evidence="1">
    <location>
        <begin position="383"/>
        <end position="467"/>
    </location>
</feature>
<feature type="region of interest" description="Disordered" evidence="1">
    <location>
        <begin position="342"/>
        <end position="366"/>
    </location>
</feature>
<dbReference type="RefSeq" id="XP_067758726.1">
    <property type="nucleotide sequence ID" value="XM_067902229.1"/>
</dbReference>
<protein>
    <submittedName>
        <fullName evidence="2">Uncharacterized protein</fullName>
    </submittedName>
</protein>
<keyword evidence="3" id="KW-1185">Reference proteome</keyword>
<dbReference type="SMART" id="SM00368">
    <property type="entry name" value="LRR_RI"/>
    <property type="match status" value="2"/>
</dbReference>
<evidence type="ECO:0000256" key="1">
    <source>
        <dbReference type="SAM" id="MobiDB-lite"/>
    </source>
</evidence>
<feature type="compositionally biased region" description="Low complexity" evidence="1">
    <location>
        <begin position="72"/>
        <end position="82"/>
    </location>
</feature>
<dbReference type="Proteomes" id="UP000674318">
    <property type="component" value="Chromosome 13"/>
</dbReference>
<feature type="compositionally biased region" description="Basic and acidic residues" evidence="1">
    <location>
        <begin position="454"/>
        <end position="463"/>
    </location>
</feature>
<evidence type="ECO:0000313" key="2">
    <source>
        <dbReference type="EMBL" id="KAG5509574.1"/>
    </source>
</evidence>
<organism evidence="2 3">
    <name type="scientific">Porcisia hertigi</name>
    <dbReference type="NCBI Taxonomy" id="2761500"/>
    <lineage>
        <taxon>Eukaryota</taxon>
        <taxon>Discoba</taxon>
        <taxon>Euglenozoa</taxon>
        <taxon>Kinetoplastea</taxon>
        <taxon>Metakinetoplastina</taxon>
        <taxon>Trypanosomatida</taxon>
        <taxon>Trypanosomatidae</taxon>
        <taxon>Leishmaniinae</taxon>
        <taxon>Porcisia</taxon>
    </lineage>
</organism>
<comment type="caution">
    <text evidence="2">The sequence shown here is derived from an EMBL/GenBank/DDBJ whole genome shotgun (WGS) entry which is preliminary data.</text>
</comment>
<dbReference type="InterPro" id="IPR032675">
    <property type="entry name" value="LRR_dom_sf"/>
</dbReference>
<feature type="compositionally biased region" description="Polar residues" evidence="1">
    <location>
        <begin position="306"/>
        <end position="316"/>
    </location>
</feature>
<dbReference type="AlphaFoldDB" id="A0A836IHE7"/>
<dbReference type="EMBL" id="JAFJZO010000013">
    <property type="protein sequence ID" value="KAG5509574.1"/>
    <property type="molecule type" value="Genomic_DNA"/>
</dbReference>
<feature type="region of interest" description="Disordered" evidence="1">
    <location>
        <begin position="1"/>
        <end position="23"/>
    </location>
</feature>
<feature type="region of interest" description="Disordered" evidence="1">
    <location>
        <begin position="71"/>
        <end position="110"/>
    </location>
</feature>
<dbReference type="SUPFAM" id="SSF52047">
    <property type="entry name" value="RNI-like"/>
    <property type="match status" value="1"/>
</dbReference>
<feature type="compositionally biased region" description="Low complexity" evidence="1">
    <location>
        <begin position="231"/>
        <end position="242"/>
    </location>
</feature>
<feature type="region of interest" description="Disordered" evidence="1">
    <location>
        <begin position="231"/>
        <end position="316"/>
    </location>
</feature>
<gene>
    <name evidence="2" type="ORF">JKF63_06279</name>
</gene>
<accession>A0A836IHE7</accession>
<proteinExistence type="predicted"/>
<feature type="compositionally biased region" description="Low complexity" evidence="1">
    <location>
        <begin position="410"/>
        <end position="425"/>
    </location>
</feature>
<dbReference type="KEGG" id="phet:94292306"/>
<evidence type="ECO:0000313" key="3">
    <source>
        <dbReference type="Proteomes" id="UP000674318"/>
    </source>
</evidence>
<name>A0A836IHE7_9TRYP</name>
<feature type="compositionally biased region" description="Acidic residues" evidence="1">
    <location>
        <begin position="1"/>
        <end position="10"/>
    </location>
</feature>
<dbReference type="Gene3D" id="3.80.10.10">
    <property type="entry name" value="Ribonuclease Inhibitor"/>
    <property type="match status" value="1"/>
</dbReference>
<sequence length="809" mass="86330">MSLYEEEEPFDLTSRSGGAGHSGISSLDTIIHALNKRYEVYQRRHASVTPLSSPADPSTFAPPVLHSILGDSTTVSGTSASPGGSGTGGAGAAATQQPLKPPESPIEPIVAPRARPTPYWEERELYIAAEDLCRCLNGGINYRLLCERYRRALEVLLALVSEDVQLCKSSDMELVPGGMTRLFLGKLKELLKESKRLLEGASVNVPARLATIIERLPGGDSLDALGSSASGLTTSAATGSAANHDESVSNEYTRSHRQIPLHMRPPPVPPVEGRNAAAAERETLLPAPQNDPHPGYPENGYPQHRSAGSGNGIRSSQHPVMFLSSERCSTSVISGNKSSLANVVENPHQGPGGALHSGSGLNAAVPSGQAAASTATGKVCDAASTQGSFQRQGPPRSETAPAKHCASNQSTSPTPATPMSATNASNTHGHAYKVESGSVIGGGSSSSDVQMSTDAREEDALGEDKEDITLTARTSGRGRLRRLEELYEEFYARDGVEFLTDALSVVFTREYDQDTAQTCQNALIALQRDVKDKVMPALESYKSLQLRITDGAPLRSVYLTSCLAHRVRPNNTVLDHIKRIDDYRSVETMLFGGLHLGDRGVAALVESVVPRTYRLRQLDLSDNDVTDGALEPLLRSLKHHPSLVHLNLSRNPLTESATPLLLRIARSVPRLSELLLHNCAMKSATQQIVEAEVKIPRTCATPTVSRRCSLRTRFCTSSTTLSPSRSVASPAPPLGPGRQSSPRPTVRAESLPIGSSKQIKGDRNAPKAAFPRGLGVVLDPIRPKPAVLSPSSHPARLPPGSMARTAVKK</sequence>
<feature type="region of interest" description="Disordered" evidence="1">
    <location>
        <begin position="719"/>
        <end position="809"/>
    </location>
</feature>